<dbReference type="InterPro" id="IPR024990">
    <property type="entry name" value="Apc1"/>
</dbReference>
<protein>
    <submittedName>
        <fullName evidence="7">Anaphase-promoting complex subunit 1</fullName>
    </submittedName>
</protein>
<keyword evidence="8" id="KW-1185">Reference proteome</keyword>
<feature type="compositionally biased region" description="Basic and acidic residues" evidence="5">
    <location>
        <begin position="29"/>
        <end position="42"/>
    </location>
</feature>
<evidence type="ECO:0000313" key="7">
    <source>
        <dbReference type="EMBL" id="KAJ3053460.1"/>
    </source>
</evidence>
<organism evidence="7 8">
    <name type="scientific">Rhizophlyctis rosea</name>
    <dbReference type="NCBI Taxonomy" id="64517"/>
    <lineage>
        <taxon>Eukaryota</taxon>
        <taxon>Fungi</taxon>
        <taxon>Fungi incertae sedis</taxon>
        <taxon>Chytridiomycota</taxon>
        <taxon>Chytridiomycota incertae sedis</taxon>
        <taxon>Chytridiomycetes</taxon>
        <taxon>Rhizophlyctidales</taxon>
        <taxon>Rhizophlyctidaceae</taxon>
        <taxon>Rhizophlyctis</taxon>
    </lineage>
</organism>
<keyword evidence="3" id="KW-0498">Mitosis</keyword>
<sequence>MLELQVLEKYVAGGDRYEDVHPFTPSAPRAEHNDDRTNHDDGSAGSLRQHHVVESPAVKGATIREEIKLVGPTITVTKGGIVATSYTPDTWGEDVIAVVRTRFYIHHLGSTKEVTYPTLDHEALSGTQPAIAAIYPTRIRIFFDDGSAFIMHLKKPVSAAWALRTGLLLQHEAKVTSDGPWSRFFYTVRHPFEEMTPVEFPTDIDKGRTLAPDQSDDIENELNHDIIFVAHDSRKEKLLVSFNRESQRHFIWKYAFEARQSVGARLAGKRKSEPSSLDIVSMLNFDMRHEKTRMVLKKRWEEVDQIEFTAAAEKVFMAHTSEPAEVMCFLGGRRNKAFGSARAVVIRLEAGSAMGEGSAESVASFENVQSAVAVAATRPELLDVLLLLNDQTLSLWAGEEQSIYPVTTPALTEEPGTDIVGLNGQAGNVVNLRMSDDTVVRAQLAFAPKSELTRRCLHALKVLLSNDEAAAVCREYLALQSTGAGAADEWDNFIVGLFSFCQPSAGGIASGGDLEWLLQEGLGTTRIGSTLRSVCAPVVSFKIEPKFTKLWAAAGSQNVERPKELDLRDRLPTIVEGLHVIYEDLRLDRTKMSDVHKLGCLLLELAHMSSLPEFCQYYLSHGIPPPVLHRIPETSSSIHNMNPPLNVYALLQRFMIKSDLVVFRMEPAHKLIDRLRLCCTRIHRLFLVFDKYSTKPKNVVREMGIPGFSSYEIDSLPNGIALPLLCAIDQCRLKPPAKWSKEAYELIGRIDLASQLSHTGRPAVKSSLVDIMKANKTHDTLGLWDTTKAKDVDKPEYDETGTEVELDDILKLRFPLDRRLKEAQRLLQSARDTVIEIMEQVDDDQEYREETQQRKLTLLSARTLALPVGRGILTFATAVPSQTNLFPVPKLEVMATFRYMQEDEQTEVHSVELDTAKAKLSADLYEWPGFHDGVAWGLKVPPDCPDIDSTWIAFQRTNPDDNLTTRHAGFVFAMGLIGHLRNLKRDSHMEYLRMEDPYVTMGYLLGYGAARMGMADLEVSRLVYVHLGPLEGDPPLVRSACAVALGLLHVGLNSKYHADRILGEMKGIRITEVDTSNRLLETYGMSCGLAIGLLMLGKGENNSVIGSSKAGFASTLLKFGVGANADLTEAGATLGIGLAYLKSNNQRVAETLVIPKNRHQLDQVRPHILLLRILARNLVSWNGIESSTTWIDSQIPDYLWEVAQSESWGPDGVAGDADFDPGSAAHAKWSIVAGACFSIGLKYAGSGDVAVRDLLLTQLDRFIGKSGGSGFHASYQSKMDRGIARSCTDVLAISLGLVMVGTGDIAVMRRLRKLHGRLGQDVTYGSHMAVHMALGFLFLGGGRYTLSQSDRAIAALVCALVPPFPGAATDSRGHLQALRHLWVLAVEPRVLVTQDARTGEAISIPIFVKLLGGEAGATPTEVEIVTPGMLPSFHTIDSIRTYKDEETPTDSDKCWPIKLDIHSDPAVQQRLRQTGVMVVQARENAILNEAILDEIAASSLVSGLAKHASATEAVDANSLISWKRYANRNNNDIDSETGSAKPKPWETIIKECIAHDKRSVLQTHLWLHRLVENFADLVTVDVVWNLKMISTLYGLEAHVQPPKMLDSGLVGTVMKMVEVHFKGWEGEVKSLPGGGSLDQALRLYMRGEEIHPVCSERDHEIVAAYLVWNEWPDGGVLKGLLEEHRAGNSHRPLTVFLMLKLKGLGTKTPIATLRKIESLCK</sequence>
<dbReference type="PANTHER" id="PTHR12827:SF3">
    <property type="entry name" value="ANAPHASE-PROMOTING COMPLEX SUBUNIT 1"/>
    <property type="match status" value="1"/>
</dbReference>
<dbReference type="InterPro" id="IPR041221">
    <property type="entry name" value="APC1_C"/>
</dbReference>
<dbReference type="Proteomes" id="UP001212841">
    <property type="component" value="Unassembled WGS sequence"/>
</dbReference>
<accession>A0AAD5X3L5</accession>
<dbReference type="GO" id="GO:0060090">
    <property type="term" value="F:molecular adaptor activity"/>
    <property type="evidence" value="ECO:0007669"/>
    <property type="project" value="TreeGrafter"/>
</dbReference>
<dbReference type="Pfam" id="PF18122">
    <property type="entry name" value="APC1_C"/>
    <property type="match status" value="1"/>
</dbReference>
<evidence type="ECO:0000313" key="8">
    <source>
        <dbReference type="Proteomes" id="UP001212841"/>
    </source>
</evidence>
<evidence type="ECO:0000256" key="4">
    <source>
        <dbReference type="ARBA" id="ARBA00023306"/>
    </source>
</evidence>
<keyword evidence="2" id="KW-0132">Cell division</keyword>
<evidence type="ECO:0000256" key="2">
    <source>
        <dbReference type="ARBA" id="ARBA00022618"/>
    </source>
</evidence>
<comment type="similarity">
    <text evidence="1">Belongs to the APC1 family.</text>
</comment>
<evidence type="ECO:0000256" key="3">
    <source>
        <dbReference type="ARBA" id="ARBA00022776"/>
    </source>
</evidence>
<evidence type="ECO:0000256" key="5">
    <source>
        <dbReference type="SAM" id="MobiDB-lite"/>
    </source>
</evidence>
<dbReference type="GO" id="GO:0051301">
    <property type="term" value="P:cell division"/>
    <property type="evidence" value="ECO:0007669"/>
    <property type="project" value="UniProtKB-KW"/>
</dbReference>
<feature type="region of interest" description="Disordered" evidence="5">
    <location>
        <begin position="18"/>
        <end position="49"/>
    </location>
</feature>
<proteinExistence type="inferred from homology"/>
<dbReference type="GO" id="GO:0005680">
    <property type="term" value="C:anaphase-promoting complex"/>
    <property type="evidence" value="ECO:0007669"/>
    <property type="project" value="InterPro"/>
</dbReference>
<comment type="caution">
    <text evidence="7">The sequence shown here is derived from an EMBL/GenBank/DDBJ whole genome shotgun (WGS) entry which is preliminary data.</text>
</comment>
<dbReference type="Gene3D" id="1.25.10.10">
    <property type="entry name" value="Leucine-rich Repeat Variant"/>
    <property type="match status" value="2"/>
</dbReference>
<keyword evidence="4" id="KW-0131">Cell cycle</keyword>
<reference evidence="7" key="1">
    <citation type="submission" date="2020-05" db="EMBL/GenBank/DDBJ databases">
        <title>Phylogenomic resolution of chytrid fungi.</title>
        <authorList>
            <person name="Stajich J.E."/>
            <person name="Amses K."/>
            <person name="Simmons R."/>
            <person name="Seto K."/>
            <person name="Myers J."/>
            <person name="Bonds A."/>
            <person name="Quandt C.A."/>
            <person name="Barry K."/>
            <person name="Liu P."/>
            <person name="Grigoriev I."/>
            <person name="Longcore J.E."/>
            <person name="James T.Y."/>
        </authorList>
    </citation>
    <scope>NUCLEOTIDE SEQUENCE</scope>
    <source>
        <strain evidence="7">JEL0318</strain>
    </source>
</reference>
<name>A0AAD5X3L5_9FUNG</name>
<evidence type="ECO:0000259" key="6">
    <source>
        <dbReference type="Pfam" id="PF18122"/>
    </source>
</evidence>
<evidence type="ECO:0000256" key="1">
    <source>
        <dbReference type="ARBA" id="ARBA00010547"/>
    </source>
</evidence>
<dbReference type="GO" id="GO:0070979">
    <property type="term" value="P:protein K11-linked ubiquitination"/>
    <property type="evidence" value="ECO:0007669"/>
    <property type="project" value="TreeGrafter"/>
</dbReference>
<dbReference type="InterPro" id="IPR011989">
    <property type="entry name" value="ARM-like"/>
</dbReference>
<dbReference type="GO" id="GO:0007091">
    <property type="term" value="P:metaphase/anaphase transition of mitotic cell cycle"/>
    <property type="evidence" value="ECO:0007669"/>
    <property type="project" value="TreeGrafter"/>
</dbReference>
<feature type="domain" description="Anaphase-promoting complex subunit 1 C-terminal" evidence="6">
    <location>
        <begin position="1547"/>
        <end position="1672"/>
    </location>
</feature>
<dbReference type="GO" id="GO:0031145">
    <property type="term" value="P:anaphase-promoting complex-dependent catabolic process"/>
    <property type="evidence" value="ECO:0007669"/>
    <property type="project" value="TreeGrafter"/>
</dbReference>
<gene>
    <name evidence="7" type="primary">ANAPC1</name>
    <name evidence="7" type="ORF">HK097_004211</name>
</gene>
<dbReference type="PANTHER" id="PTHR12827">
    <property type="entry name" value="MEIOTIC CHECKPOINT REGULATOR TSG24 FAMILY MEMBER"/>
    <property type="match status" value="1"/>
</dbReference>
<dbReference type="EMBL" id="JADGJD010000205">
    <property type="protein sequence ID" value="KAJ3053460.1"/>
    <property type="molecule type" value="Genomic_DNA"/>
</dbReference>